<dbReference type="Gene3D" id="1.10.357.10">
    <property type="entry name" value="Tetracycline Repressor, domain 2"/>
    <property type="match status" value="1"/>
</dbReference>
<evidence type="ECO:0000256" key="4">
    <source>
        <dbReference type="PROSITE-ProRule" id="PRU00335"/>
    </source>
</evidence>
<dbReference type="Gene3D" id="1.10.10.60">
    <property type="entry name" value="Homeodomain-like"/>
    <property type="match status" value="1"/>
</dbReference>
<dbReference type="InterPro" id="IPR050109">
    <property type="entry name" value="HTH-type_TetR-like_transc_reg"/>
</dbReference>
<keyword evidence="7" id="KW-1185">Reference proteome</keyword>
<dbReference type="STRING" id="1437824.BN940_14156"/>
<dbReference type="AlphaFoldDB" id="W8X5K9"/>
<evidence type="ECO:0000256" key="2">
    <source>
        <dbReference type="ARBA" id="ARBA00023125"/>
    </source>
</evidence>
<keyword evidence="1" id="KW-0805">Transcription regulation</keyword>
<dbReference type="eggNOG" id="COG1309">
    <property type="taxonomic scope" value="Bacteria"/>
</dbReference>
<reference evidence="6 7" key="1">
    <citation type="journal article" date="2014" name="BMC Microbiol.">
        <title>The oxygen-independent metabolism of cyclic monoterpenes in Castellaniella defragrans 65Phen.</title>
        <authorList>
            <person name="Petasch J."/>
            <person name="Disch E.M."/>
            <person name="Markert S."/>
            <person name="Becher D."/>
            <person name="Schweder T."/>
            <person name="Huttel B."/>
            <person name="Reinhardt R."/>
            <person name="Harder J."/>
        </authorList>
    </citation>
    <scope>NUCLEOTIDE SEQUENCE [LARGE SCALE GENOMIC DNA]</scope>
    <source>
        <strain evidence="6">65Phen</strain>
    </source>
</reference>
<evidence type="ECO:0000256" key="3">
    <source>
        <dbReference type="ARBA" id="ARBA00023163"/>
    </source>
</evidence>
<organism evidence="6 7">
    <name type="scientific">Castellaniella defragrans (strain DSM 12143 / CCUG 39792 / 65Phen)</name>
    <name type="common">Alcaligenes defragrans</name>
    <dbReference type="NCBI Taxonomy" id="1437824"/>
    <lineage>
        <taxon>Bacteria</taxon>
        <taxon>Pseudomonadati</taxon>
        <taxon>Pseudomonadota</taxon>
        <taxon>Betaproteobacteria</taxon>
        <taxon>Burkholderiales</taxon>
        <taxon>Alcaligenaceae</taxon>
        <taxon>Castellaniella</taxon>
    </lineage>
</organism>
<evidence type="ECO:0000259" key="5">
    <source>
        <dbReference type="PROSITE" id="PS50977"/>
    </source>
</evidence>
<proteinExistence type="predicted"/>
<evidence type="ECO:0000256" key="1">
    <source>
        <dbReference type="ARBA" id="ARBA00023015"/>
    </source>
</evidence>
<dbReference type="InterPro" id="IPR001647">
    <property type="entry name" value="HTH_TetR"/>
</dbReference>
<protein>
    <submittedName>
        <fullName evidence="6">Transcriptional regulator, TetR family</fullName>
    </submittedName>
</protein>
<dbReference type="Pfam" id="PF21313">
    <property type="entry name" value="EthR_C"/>
    <property type="match status" value="1"/>
</dbReference>
<dbReference type="GO" id="GO:0000976">
    <property type="term" value="F:transcription cis-regulatory region binding"/>
    <property type="evidence" value="ECO:0007669"/>
    <property type="project" value="TreeGrafter"/>
</dbReference>
<evidence type="ECO:0000313" key="7">
    <source>
        <dbReference type="Proteomes" id="UP000019805"/>
    </source>
</evidence>
<dbReference type="KEGG" id="cdn:BN940_14156"/>
<dbReference type="EMBL" id="HG916765">
    <property type="protein sequence ID" value="CDM25276.1"/>
    <property type="molecule type" value="Genomic_DNA"/>
</dbReference>
<keyword evidence="2 4" id="KW-0238">DNA-binding</keyword>
<feature type="DNA-binding region" description="H-T-H motif" evidence="4">
    <location>
        <begin position="15"/>
        <end position="34"/>
    </location>
</feature>
<feature type="domain" description="HTH tetR-type" evidence="5">
    <location>
        <begin position="1"/>
        <end position="52"/>
    </location>
</feature>
<evidence type="ECO:0000313" key="6">
    <source>
        <dbReference type="EMBL" id="CDM25276.1"/>
    </source>
</evidence>
<dbReference type="SUPFAM" id="SSF48498">
    <property type="entry name" value="Tetracyclin repressor-like, C-terminal domain"/>
    <property type="match status" value="1"/>
</dbReference>
<dbReference type="InterPro" id="IPR049397">
    <property type="entry name" value="EthR_C"/>
</dbReference>
<accession>W8X5K9</accession>
<dbReference type="PATRIC" id="fig|1437824.5.peg.2795"/>
<dbReference type="Pfam" id="PF00440">
    <property type="entry name" value="TetR_N"/>
    <property type="match status" value="1"/>
</dbReference>
<keyword evidence="3" id="KW-0804">Transcription</keyword>
<dbReference type="SUPFAM" id="SSF46689">
    <property type="entry name" value="Homeodomain-like"/>
    <property type="match status" value="1"/>
</dbReference>
<dbReference type="InterPro" id="IPR036271">
    <property type="entry name" value="Tet_transcr_reg_TetR-rel_C_sf"/>
</dbReference>
<name>W8X5K9_CASD6</name>
<dbReference type="PANTHER" id="PTHR30055:SF238">
    <property type="entry name" value="MYCOFACTOCIN BIOSYNTHESIS TRANSCRIPTIONAL REGULATOR MFTR-RELATED"/>
    <property type="match status" value="1"/>
</dbReference>
<dbReference type="HOGENOM" id="CLU_069356_32_1_4"/>
<gene>
    <name evidence="6" type="ORF">BN940_14156</name>
</gene>
<sequence>MERLLENGQGFSAITVEELAREAGISRATFYLHFRDRGELVAHLMGRLTEDVVGSAGDWFAARGQSGPQTVKQALRGIVTTFHKHHAIVSAVAAMAGQDETVAGLHEDMMRQLCERSRRALAAVKADSPPGGVSWDSVADVLTWCVEQYCVRFAGQCDPAQLDALIDTFAHICNSAIFSPDQSRAR</sequence>
<dbReference type="GO" id="GO:0003700">
    <property type="term" value="F:DNA-binding transcription factor activity"/>
    <property type="evidence" value="ECO:0007669"/>
    <property type="project" value="TreeGrafter"/>
</dbReference>
<dbReference type="Proteomes" id="UP000019805">
    <property type="component" value="Chromosome"/>
</dbReference>
<dbReference type="InterPro" id="IPR009057">
    <property type="entry name" value="Homeodomain-like_sf"/>
</dbReference>
<dbReference type="PROSITE" id="PS50977">
    <property type="entry name" value="HTH_TETR_2"/>
    <property type="match status" value="1"/>
</dbReference>
<dbReference type="PANTHER" id="PTHR30055">
    <property type="entry name" value="HTH-TYPE TRANSCRIPTIONAL REGULATOR RUTR"/>
    <property type="match status" value="1"/>
</dbReference>